<sequence length="65" mass="7802">MNHQAIEISGTEIPVIEYRNERVITFKNIDRVHQRPSGTAHRNFNENRHRFEVSKDYFFVKKTAK</sequence>
<dbReference type="Proteomes" id="UP000288096">
    <property type="component" value="Unassembled WGS sequence"/>
</dbReference>
<feature type="domain" description="KilA-N DNA-binding" evidence="1">
    <location>
        <begin position="15"/>
        <end position="62"/>
    </location>
</feature>
<evidence type="ECO:0000313" key="2">
    <source>
        <dbReference type="EMBL" id="GBC63442.1"/>
    </source>
</evidence>
<evidence type="ECO:0000313" key="3">
    <source>
        <dbReference type="EMBL" id="GBC63455.1"/>
    </source>
</evidence>
<dbReference type="AlphaFoldDB" id="A0A401G2G8"/>
<dbReference type="InterPro" id="IPR018873">
    <property type="entry name" value="KilA-N_DNA-bd_domain"/>
</dbReference>
<proteinExistence type="predicted"/>
<dbReference type="EMBL" id="BEXT01000001">
    <property type="protein sequence ID" value="GBC63455.1"/>
    <property type="molecule type" value="Genomic_DNA"/>
</dbReference>
<dbReference type="OrthoDB" id="6555472at2"/>
<reference evidence="4" key="1">
    <citation type="submission" date="2017-11" db="EMBL/GenBank/DDBJ databases">
        <authorList>
            <person name="Watanabe M."/>
            <person name="Kojima H."/>
        </authorList>
    </citation>
    <scope>NUCLEOTIDE SEQUENCE [LARGE SCALE GENOMIC DNA]</scope>
    <source>
        <strain evidence="4">Tokyo 01</strain>
    </source>
</reference>
<accession>A0A401G2G8</accession>
<dbReference type="Pfam" id="PF10543">
    <property type="entry name" value="ORF6N"/>
    <property type="match status" value="1"/>
</dbReference>
<dbReference type="EMBL" id="BEXT01000001">
    <property type="protein sequence ID" value="GBC63442.1"/>
    <property type="molecule type" value="Genomic_DNA"/>
</dbReference>
<keyword evidence="4" id="KW-1185">Reference proteome</keyword>
<reference evidence="4" key="3">
    <citation type="submission" date="2019-01" db="EMBL/GenBank/DDBJ databases">
        <title>Genome sequence of Desulfonema ishimotonii strain Tokyo 01.</title>
        <authorList>
            <person name="Fukui M."/>
        </authorList>
    </citation>
    <scope>NUCLEOTIDE SEQUENCE [LARGE SCALE GENOMIC DNA]</scope>
    <source>
        <strain evidence="4">Tokyo 01</strain>
    </source>
</reference>
<organism evidence="2 4">
    <name type="scientific">Desulfonema ishimotonii</name>
    <dbReference type="NCBI Taxonomy" id="45657"/>
    <lineage>
        <taxon>Bacteria</taxon>
        <taxon>Pseudomonadati</taxon>
        <taxon>Thermodesulfobacteriota</taxon>
        <taxon>Desulfobacteria</taxon>
        <taxon>Desulfobacterales</taxon>
        <taxon>Desulfococcaceae</taxon>
        <taxon>Desulfonema</taxon>
    </lineage>
</organism>
<comment type="caution">
    <text evidence="2">The sequence shown here is derived from an EMBL/GenBank/DDBJ whole genome shotgun (WGS) entry which is preliminary data.</text>
</comment>
<protein>
    <recommendedName>
        <fullName evidence="1">KilA-N DNA-binding domain-containing protein</fullName>
    </recommendedName>
</protein>
<evidence type="ECO:0000259" key="1">
    <source>
        <dbReference type="Pfam" id="PF10543"/>
    </source>
</evidence>
<gene>
    <name evidence="2" type="ORF">DENIS_4436</name>
    <name evidence="3" type="ORF">DENIS_4449</name>
</gene>
<evidence type="ECO:0000313" key="4">
    <source>
        <dbReference type="Proteomes" id="UP000288096"/>
    </source>
</evidence>
<reference evidence="2" key="2">
    <citation type="journal article" date="2019" name="Front. Microbiol.">
        <title>Genomic Characteristics of Desulfonema ishimotonii Tokyo 01T Implying Horizontal Gene Transfer Among Phylogenetically Dispersed Filamentous Gliding Bacteria.</title>
        <authorList>
            <person name="Watanabe M."/>
            <person name="Kojima H."/>
            <person name="Umezawa K."/>
            <person name="Fukui M."/>
        </authorList>
    </citation>
    <scope>NUCLEOTIDE SEQUENCE</scope>
    <source>
        <strain evidence="2">Tokyo 01</strain>
    </source>
</reference>
<name>A0A401G2G8_9BACT</name>